<dbReference type="KEGG" id="tmb:Thimo_2241"/>
<evidence type="ECO:0000313" key="2">
    <source>
        <dbReference type="Proteomes" id="UP000010816"/>
    </source>
</evidence>
<dbReference type="EMBL" id="CP003051">
    <property type="protein sequence ID" value="AGA90988.1"/>
    <property type="molecule type" value="Genomic_DNA"/>
</dbReference>
<protein>
    <submittedName>
        <fullName evidence="1">Uncharacterized protein</fullName>
    </submittedName>
</protein>
<dbReference type="OrthoDB" id="8476943at2"/>
<proteinExistence type="predicted"/>
<reference evidence="1 2" key="1">
    <citation type="submission" date="2011-09" db="EMBL/GenBank/DDBJ databases">
        <title>Complete sequence of chromosome of Thioflavicoccus mobilis 8321.</title>
        <authorList>
            <consortium name="US DOE Joint Genome Institute"/>
            <person name="Lucas S."/>
            <person name="Han J."/>
            <person name="Lapidus A."/>
            <person name="Cheng J.-F."/>
            <person name="Goodwin L."/>
            <person name="Pitluck S."/>
            <person name="Peters L."/>
            <person name="Ovchinnikova G."/>
            <person name="Lu M."/>
            <person name="Detter J.C."/>
            <person name="Han C."/>
            <person name="Tapia R."/>
            <person name="Land M."/>
            <person name="Hauser L."/>
            <person name="Kyrpides N."/>
            <person name="Ivanova N."/>
            <person name="Pagani I."/>
            <person name="Vogl K."/>
            <person name="Liu Z."/>
            <person name="Imhoff J."/>
            <person name="Thiel V."/>
            <person name="Frigaard N.-U."/>
            <person name="Bryant D."/>
            <person name="Woyke T."/>
        </authorList>
    </citation>
    <scope>NUCLEOTIDE SEQUENCE [LARGE SCALE GENOMIC DNA]</scope>
    <source>
        <strain evidence="1 2">8321</strain>
    </source>
</reference>
<name>L0GW68_9GAMM</name>
<keyword evidence="2" id="KW-1185">Reference proteome</keyword>
<dbReference type="AlphaFoldDB" id="L0GW68"/>
<dbReference type="HOGENOM" id="CLU_1460670_0_0_6"/>
<sequence>MTPGATTFRFLAPTSTAADGTVVTATAPPAAIAGSGYVFRLHIDNRSTVAAIDAPALAGGSATDACGFLLYDKGQAPGEKTAKIRLAFHATHPANHAVFAFDVRRATTPVIDVDAEVSAAAAGGFIGDGDGNFSASLLRTQLLGGCEKGAFAEVLRVLPKATTGWGQRITAYDSYAVRAFALAPQ</sequence>
<accession>L0GW68</accession>
<dbReference type="Proteomes" id="UP000010816">
    <property type="component" value="Chromosome"/>
</dbReference>
<evidence type="ECO:0000313" key="1">
    <source>
        <dbReference type="EMBL" id="AGA90988.1"/>
    </source>
</evidence>
<organism evidence="1 2">
    <name type="scientific">Thioflavicoccus mobilis 8321</name>
    <dbReference type="NCBI Taxonomy" id="765912"/>
    <lineage>
        <taxon>Bacteria</taxon>
        <taxon>Pseudomonadati</taxon>
        <taxon>Pseudomonadota</taxon>
        <taxon>Gammaproteobacteria</taxon>
        <taxon>Chromatiales</taxon>
        <taxon>Chromatiaceae</taxon>
        <taxon>Thioflavicoccus</taxon>
    </lineage>
</organism>
<dbReference type="RefSeq" id="WP_015281125.1">
    <property type="nucleotide sequence ID" value="NC_019940.1"/>
</dbReference>
<gene>
    <name evidence="1" type="ORF">Thimo_2241</name>
</gene>
<dbReference type="eggNOG" id="ENOG5032T76">
    <property type="taxonomic scope" value="Bacteria"/>
</dbReference>
<dbReference type="PATRIC" id="fig|765912.4.peg.2203"/>